<protein>
    <submittedName>
        <fullName evidence="2">ASCH domain-containing protein</fullName>
    </submittedName>
</protein>
<dbReference type="SMART" id="SM01022">
    <property type="entry name" value="ASCH"/>
    <property type="match status" value="1"/>
</dbReference>
<dbReference type="EMBL" id="WLZY01000016">
    <property type="protein sequence ID" value="NDL61021.1"/>
    <property type="molecule type" value="Genomic_DNA"/>
</dbReference>
<accession>A0A7K3MCH6</accession>
<dbReference type="AlphaFoldDB" id="A0A7K3MCH6"/>
<evidence type="ECO:0000259" key="1">
    <source>
        <dbReference type="SMART" id="SM01022"/>
    </source>
</evidence>
<dbReference type="PANTHER" id="PTHR39203:SF1">
    <property type="entry name" value="CYTOPLASMIC PROTEIN"/>
    <property type="match status" value="1"/>
</dbReference>
<gene>
    <name evidence="2" type="ORF">F7O44_28520</name>
</gene>
<keyword evidence="3" id="KW-1185">Reference proteome</keyword>
<dbReference type="Pfam" id="PF04266">
    <property type="entry name" value="ASCH"/>
    <property type="match status" value="1"/>
</dbReference>
<dbReference type="InterPro" id="IPR009326">
    <property type="entry name" value="DUF984"/>
</dbReference>
<evidence type="ECO:0000313" key="2">
    <source>
        <dbReference type="EMBL" id="NDL61021.1"/>
    </source>
</evidence>
<reference evidence="2 3" key="1">
    <citation type="submission" date="2019-11" db="EMBL/GenBank/DDBJ databases">
        <authorList>
            <person name="Li X.-J."/>
            <person name="Feng X.-M."/>
        </authorList>
    </citation>
    <scope>NUCLEOTIDE SEQUENCE [LARGE SCALE GENOMIC DNA]</scope>
    <source>
        <strain evidence="2 3">XMNu-373</strain>
    </source>
</reference>
<evidence type="ECO:0000313" key="3">
    <source>
        <dbReference type="Proteomes" id="UP000460435"/>
    </source>
</evidence>
<dbReference type="Proteomes" id="UP000460435">
    <property type="component" value="Unassembled WGS sequence"/>
</dbReference>
<dbReference type="PIRSF" id="PIRSF021320">
    <property type="entry name" value="DUF984"/>
    <property type="match status" value="1"/>
</dbReference>
<comment type="caution">
    <text evidence="2">The sequence shown here is derived from an EMBL/GenBank/DDBJ whole genome shotgun (WGS) entry which is preliminary data.</text>
</comment>
<dbReference type="InterPro" id="IPR007374">
    <property type="entry name" value="ASCH_domain"/>
</dbReference>
<feature type="domain" description="ASCH" evidence="1">
    <location>
        <begin position="4"/>
        <end position="135"/>
    </location>
</feature>
<dbReference type="InterPro" id="IPR015947">
    <property type="entry name" value="PUA-like_sf"/>
</dbReference>
<organism evidence="2 3">
    <name type="scientific">Phytoactinopolyspora mesophila</name>
    <dbReference type="NCBI Taxonomy" id="2650750"/>
    <lineage>
        <taxon>Bacteria</taxon>
        <taxon>Bacillati</taxon>
        <taxon>Actinomycetota</taxon>
        <taxon>Actinomycetes</taxon>
        <taxon>Jiangellales</taxon>
        <taxon>Jiangellaceae</taxon>
        <taxon>Phytoactinopolyspora</taxon>
    </lineage>
</organism>
<dbReference type="Gene3D" id="3.10.400.10">
    <property type="entry name" value="Sulfate adenylyltransferase"/>
    <property type="match status" value="1"/>
</dbReference>
<proteinExistence type="predicted"/>
<dbReference type="PANTHER" id="PTHR39203">
    <property type="entry name" value="CYTOPLASMIC PROTEIN-RELATED"/>
    <property type="match status" value="1"/>
</dbReference>
<dbReference type="SUPFAM" id="SSF88697">
    <property type="entry name" value="PUA domain-like"/>
    <property type="match status" value="1"/>
</dbReference>
<sequence length="144" mass="15969">MRTIEFGSPGALRTQLTDLVLRGQKRATAGLRIEYEVDGERLERVGEVLAVLGNDGEPVGTIEVTQVDVVPFDQVTWEFADAEGEGFTDIDDWRAQHRSFWEGFSAKRIQAHLGDAQWSIRGDTEVVCVWFRLLDSGASADAAD</sequence>
<name>A0A7K3MCH6_9ACTN</name>